<feature type="region of interest" description="Disordered" evidence="1">
    <location>
        <begin position="168"/>
        <end position="194"/>
    </location>
</feature>
<feature type="domain" description="BACON" evidence="4">
    <location>
        <begin position="451"/>
        <end position="518"/>
    </location>
</feature>
<dbReference type="Pfam" id="PF19190">
    <property type="entry name" value="BACON_2"/>
    <property type="match status" value="2"/>
</dbReference>
<evidence type="ECO:0008006" key="6">
    <source>
        <dbReference type="Google" id="ProtNLM"/>
    </source>
</evidence>
<dbReference type="Pfam" id="PF13240">
    <property type="entry name" value="Zn_Ribbon_1"/>
    <property type="match status" value="1"/>
</dbReference>
<protein>
    <recommendedName>
        <fullName evidence="6">Zinc-ribbon domain-containing protein</fullName>
    </recommendedName>
</protein>
<feature type="region of interest" description="Disordered" evidence="1">
    <location>
        <begin position="24"/>
        <end position="65"/>
    </location>
</feature>
<dbReference type="EMBL" id="AP019377">
    <property type="protein sequence ID" value="BBH95242.1"/>
    <property type="molecule type" value="Genomic_DNA"/>
</dbReference>
<keyword evidence="2" id="KW-0472">Membrane</keyword>
<dbReference type="InterPro" id="IPR026870">
    <property type="entry name" value="Zinc_ribbon_dom"/>
</dbReference>
<dbReference type="InterPro" id="IPR013783">
    <property type="entry name" value="Ig-like_fold"/>
</dbReference>
<reference evidence="5" key="1">
    <citation type="submission" date="2018-12" db="EMBL/GenBank/DDBJ databases">
        <title>Novel natural products biosynthetic potential of the class Ktedonobacteria.</title>
        <authorList>
            <person name="Zheng Y."/>
            <person name="Saitou A."/>
            <person name="Wang C.M."/>
            <person name="Toyoda A."/>
            <person name="Minakuchi Y."/>
            <person name="Sekiguchi Y."/>
            <person name="Ueda K."/>
            <person name="Takano H."/>
            <person name="Sakai Y."/>
            <person name="Yokota A."/>
            <person name="Yabe S."/>
        </authorList>
    </citation>
    <scope>NUCLEOTIDE SEQUENCE</scope>
    <source>
        <strain evidence="5">A3-2</strain>
    </source>
</reference>
<keyword evidence="2" id="KW-1133">Transmembrane helix</keyword>
<dbReference type="Gene3D" id="2.60.40.10">
    <property type="entry name" value="Immunoglobulins"/>
    <property type="match status" value="1"/>
</dbReference>
<dbReference type="AlphaFoldDB" id="A0A455T6G7"/>
<feature type="region of interest" description="Disordered" evidence="1">
    <location>
        <begin position="111"/>
        <end position="137"/>
    </location>
</feature>
<evidence type="ECO:0000313" key="5">
    <source>
        <dbReference type="EMBL" id="BBH95242.1"/>
    </source>
</evidence>
<sequence>MYVCNYCGTELPDDARSCGHCGRPLPSEEPMQLRAAQSAGSAGKPFDAASGPEQARTGTSAEELEESTLILPEAAQDQAPSFTASAGSTLSDQWQTIPASLTALGLGSEAASGFQMPSPESAFTAQQDNRAAQAQEEERRRRRRWIFPLLWPAGVKLAEQQVPSVQGAPPASVPFVRGKLPRSPKAGGTKHKAAIEQGEAHSLTPAAQPPAAGSSRRLLSHSGSGLPSWLTLALILFCAALLITGSTVAAAFTIWAPTLALLSGNTIVAPGSLLHVHGAHFLPGSTVALTLDQHLPLHFSSSIAPQQQPAHAAVVVVAEAFDPARLSWQALNGTSLQTRGDGTFDIALTIDPSWPLGRHVLEATEVLTSRSAKLAFTIVSAVPTPTATSSPTPTATEGTSPQGLPTATATPSVTATPAVPPQSTPASSPGGLSCVNPSAVTFGPLSSGYRAQVSQTITLCASGRGAVGWTASWNQQQAPWLSLSATSGLLAAPGAEQISISVSSSALAAGRYSTEISFRDDAGHPALSLQVSLTVVDACLSVSPTSLRFTSVSATSDPAPQSLSIGNCGGLESWSAALQLETKQMWLSLSRTSGTLAVHETTSITVSVSSVANNLQAGSYQGKILLSSGQSLVTIPVTLTVEPAPALVLDSPASGTLQAGRDCQEDSSQTSWLCKVVIGADSQNAAALTWSSDSNGIKGITFVPAQGTLDPGQTVSIQVTIPVTSCPSSAQLFFEGPANTLQVAWSCFSFAS</sequence>
<feature type="compositionally biased region" description="Low complexity" evidence="1">
    <location>
        <begin position="383"/>
        <end position="396"/>
    </location>
</feature>
<evidence type="ECO:0000256" key="1">
    <source>
        <dbReference type="SAM" id="MobiDB-lite"/>
    </source>
</evidence>
<proteinExistence type="predicted"/>
<dbReference type="InterPro" id="IPR024361">
    <property type="entry name" value="BACON"/>
</dbReference>
<feature type="domain" description="Zinc-ribbon" evidence="3">
    <location>
        <begin position="4"/>
        <end position="25"/>
    </location>
</feature>
<keyword evidence="2" id="KW-0812">Transmembrane</keyword>
<evidence type="ECO:0000259" key="3">
    <source>
        <dbReference type="Pfam" id="PF13240"/>
    </source>
</evidence>
<organism evidence="5">
    <name type="scientific">Thermogemmatispora argillosa</name>
    <dbReference type="NCBI Taxonomy" id="2045280"/>
    <lineage>
        <taxon>Bacteria</taxon>
        <taxon>Bacillati</taxon>
        <taxon>Chloroflexota</taxon>
        <taxon>Ktedonobacteria</taxon>
        <taxon>Thermogemmatisporales</taxon>
        <taxon>Thermogemmatisporaceae</taxon>
        <taxon>Thermogemmatispora</taxon>
    </lineage>
</organism>
<feature type="transmembrane region" description="Helical" evidence="2">
    <location>
        <begin position="226"/>
        <end position="255"/>
    </location>
</feature>
<gene>
    <name evidence="5" type="ORF">KTA_34410</name>
</gene>
<evidence type="ECO:0000256" key="2">
    <source>
        <dbReference type="SAM" id="Phobius"/>
    </source>
</evidence>
<feature type="domain" description="BACON" evidence="4">
    <location>
        <begin position="540"/>
        <end position="639"/>
    </location>
</feature>
<name>A0A455T6G7_9CHLR</name>
<evidence type="ECO:0000259" key="4">
    <source>
        <dbReference type="Pfam" id="PF19190"/>
    </source>
</evidence>
<feature type="compositionally biased region" description="Low complexity" evidence="1">
    <location>
        <begin position="405"/>
        <end position="417"/>
    </location>
</feature>
<feature type="region of interest" description="Disordered" evidence="1">
    <location>
        <begin position="383"/>
        <end position="432"/>
    </location>
</feature>
<accession>A0A455T6G7</accession>